<dbReference type="Gene3D" id="1.20.1250.20">
    <property type="entry name" value="MFS general substrate transporter like domains"/>
    <property type="match status" value="2"/>
</dbReference>
<feature type="transmembrane region" description="Helical" evidence="4">
    <location>
        <begin position="201"/>
        <end position="220"/>
    </location>
</feature>
<organism evidence="5 6">
    <name type="scientific">Paramarasmius palmivorus</name>
    <dbReference type="NCBI Taxonomy" id="297713"/>
    <lineage>
        <taxon>Eukaryota</taxon>
        <taxon>Fungi</taxon>
        <taxon>Dikarya</taxon>
        <taxon>Basidiomycota</taxon>
        <taxon>Agaricomycotina</taxon>
        <taxon>Agaricomycetes</taxon>
        <taxon>Agaricomycetidae</taxon>
        <taxon>Agaricales</taxon>
        <taxon>Marasmiineae</taxon>
        <taxon>Marasmiaceae</taxon>
        <taxon>Paramarasmius</taxon>
    </lineage>
</organism>
<feature type="transmembrane region" description="Helical" evidence="4">
    <location>
        <begin position="446"/>
        <end position="469"/>
    </location>
</feature>
<proteinExistence type="inferred from homology"/>
<feature type="compositionally biased region" description="Polar residues" evidence="3">
    <location>
        <begin position="13"/>
        <end position="31"/>
    </location>
</feature>
<feature type="compositionally biased region" description="Basic and acidic residues" evidence="3">
    <location>
        <begin position="1"/>
        <end position="12"/>
    </location>
</feature>
<feature type="region of interest" description="Disordered" evidence="3">
    <location>
        <begin position="1"/>
        <end position="33"/>
    </location>
</feature>
<evidence type="ECO:0000313" key="5">
    <source>
        <dbReference type="EMBL" id="KAK7049881.1"/>
    </source>
</evidence>
<feature type="transmembrane region" description="Helical" evidence="4">
    <location>
        <begin position="70"/>
        <end position="91"/>
    </location>
</feature>
<protein>
    <recommendedName>
        <fullName evidence="7">MFS general substrate transporter</fullName>
    </recommendedName>
</protein>
<dbReference type="PANTHER" id="PTHR11360:SF287">
    <property type="entry name" value="MFS MONOCARBOXYLATE TRANSPORTER"/>
    <property type="match status" value="1"/>
</dbReference>
<keyword evidence="4" id="KW-1133">Transmembrane helix</keyword>
<keyword evidence="6" id="KW-1185">Reference proteome</keyword>
<comment type="subcellular location">
    <subcellularLocation>
        <location evidence="1">Membrane</location>
        <topology evidence="1">Multi-pass membrane protein</topology>
    </subcellularLocation>
</comment>
<dbReference type="EMBL" id="JAYKXP010000015">
    <property type="protein sequence ID" value="KAK7049881.1"/>
    <property type="molecule type" value="Genomic_DNA"/>
</dbReference>
<accession>A0AAW0DDL2</accession>
<evidence type="ECO:0000256" key="4">
    <source>
        <dbReference type="SAM" id="Phobius"/>
    </source>
</evidence>
<feature type="transmembrane region" description="Helical" evidence="4">
    <location>
        <begin position="337"/>
        <end position="358"/>
    </location>
</feature>
<evidence type="ECO:0008006" key="7">
    <source>
        <dbReference type="Google" id="ProtNLM"/>
    </source>
</evidence>
<comment type="caution">
    <text evidence="5">The sequence shown here is derived from an EMBL/GenBank/DDBJ whole genome shotgun (WGS) entry which is preliminary data.</text>
</comment>
<dbReference type="SUPFAM" id="SSF103473">
    <property type="entry name" value="MFS general substrate transporter"/>
    <property type="match status" value="1"/>
</dbReference>
<evidence type="ECO:0000256" key="2">
    <source>
        <dbReference type="ARBA" id="ARBA00006727"/>
    </source>
</evidence>
<dbReference type="InterPro" id="IPR036259">
    <property type="entry name" value="MFS_trans_sf"/>
</dbReference>
<feature type="transmembrane region" description="Helical" evidence="4">
    <location>
        <begin position="111"/>
        <end position="134"/>
    </location>
</feature>
<dbReference type="InterPro" id="IPR011701">
    <property type="entry name" value="MFS"/>
</dbReference>
<feature type="transmembrane region" description="Helical" evidence="4">
    <location>
        <begin position="304"/>
        <end position="325"/>
    </location>
</feature>
<feature type="transmembrane region" description="Helical" evidence="4">
    <location>
        <begin position="273"/>
        <end position="292"/>
    </location>
</feature>
<feature type="transmembrane region" description="Helical" evidence="4">
    <location>
        <begin position="175"/>
        <end position="196"/>
    </location>
</feature>
<feature type="transmembrane region" description="Helical" evidence="4">
    <location>
        <begin position="402"/>
        <end position="426"/>
    </location>
</feature>
<dbReference type="GO" id="GO:0016020">
    <property type="term" value="C:membrane"/>
    <property type="evidence" value="ECO:0007669"/>
    <property type="project" value="UniProtKB-SubCell"/>
</dbReference>
<evidence type="ECO:0000313" key="6">
    <source>
        <dbReference type="Proteomes" id="UP001383192"/>
    </source>
</evidence>
<name>A0AAW0DDL2_9AGAR</name>
<evidence type="ECO:0000256" key="3">
    <source>
        <dbReference type="SAM" id="MobiDB-lite"/>
    </source>
</evidence>
<gene>
    <name evidence="5" type="ORF">VNI00_005311</name>
</gene>
<dbReference type="Proteomes" id="UP001383192">
    <property type="component" value="Unassembled WGS sequence"/>
</dbReference>
<dbReference type="Pfam" id="PF07690">
    <property type="entry name" value="MFS_1"/>
    <property type="match status" value="1"/>
</dbReference>
<dbReference type="InterPro" id="IPR050327">
    <property type="entry name" value="Proton-linked_MCT"/>
</dbReference>
<reference evidence="5 6" key="1">
    <citation type="submission" date="2024-01" db="EMBL/GenBank/DDBJ databases">
        <title>A draft genome for a cacao thread blight-causing isolate of Paramarasmius palmivorus.</title>
        <authorList>
            <person name="Baruah I.K."/>
            <person name="Bukari Y."/>
            <person name="Amoako-Attah I."/>
            <person name="Meinhardt L.W."/>
            <person name="Bailey B.A."/>
            <person name="Cohen S.P."/>
        </authorList>
    </citation>
    <scope>NUCLEOTIDE SEQUENCE [LARGE SCALE GENOMIC DNA]</scope>
    <source>
        <strain evidence="5 6">GH-12</strain>
    </source>
</reference>
<dbReference type="GO" id="GO:0022857">
    <property type="term" value="F:transmembrane transporter activity"/>
    <property type="evidence" value="ECO:0007669"/>
    <property type="project" value="InterPro"/>
</dbReference>
<feature type="transmembrane region" description="Helical" evidence="4">
    <location>
        <begin position="364"/>
        <end position="381"/>
    </location>
</feature>
<dbReference type="PANTHER" id="PTHR11360">
    <property type="entry name" value="MONOCARBOXYLATE TRANSPORTER"/>
    <property type="match status" value="1"/>
</dbReference>
<evidence type="ECO:0000256" key="1">
    <source>
        <dbReference type="ARBA" id="ARBA00004141"/>
    </source>
</evidence>
<keyword evidence="4" id="KW-0472">Membrane</keyword>
<comment type="similarity">
    <text evidence="2">Belongs to the major facilitator superfamily. Monocarboxylate porter (TC 2.A.1.13) family.</text>
</comment>
<dbReference type="AlphaFoldDB" id="A0AAW0DDL2"/>
<feature type="transmembrane region" description="Helical" evidence="4">
    <location>
        <begin position="232"/>
        <end position="252"/>
    </location>
</feature>
<sequence>MTDIIKLEDRGYDSSSRAMDNSTSLSASPAGTTTLSLNSRTLTTESDPHVTADSVESSQHLPPIDKGMRAWSFCAAAFAIEFLFWGPQSSFGTFQSYYESHAPFNQSSSTAIATIGTTGLALEYGAGIFLMMLFQRHPQYLRMVMFFGLSLWLIAMFCASFATSVWQLIICQGVLPGLSAAIISFPTYIWVTQWFVEKRGLASGLIITGASLGGVCLPLVLDVLLRRVGFPWTMRIWTFATAVLGTAALYFARPRLPLGAMTRGARPVFSIRALFRGQFLAVALASLFQASGYFPVTVFLPTQAAYLGISNPNIVLSALNLASIPGRLGWGQLSDKYSYATLMTVSSAASTVLAFLLYGFANGFAMLLTFSLLFGLIAGGYSSMWAQAARTISSTEPEYVPLLYSALFVARGVGCIVGPIVASVLYRPSASLSAGIDGGSYGLYGSGTLSIFIGSLLAMSTLVGLGAWVHKILAYQGKS</sequence>
<feature type="transmembrane region" description="Helical" evidence="4">
    <location>
        <begin position="146"/>
        <end position="169"/>
    </location>
</feature>
<keyword evidence="4" id="KW-0812">Transmembrane</keyword>